<keyword evidence="13" id="KW-1185">Reference proteome</keyword>
<dbReference type="Gene3D" id="1.50.40.10">
    <property type="entry name" value="Mitochondrial carrier domain"/>
    <property type="match status" value="1"/>
</dbReference>
<evidence type="ECO:0000256" key="8">
    <source>
        <dbReference type="ARBA" id="ARBA00023128"/>
    </source>
</evidence>
<organism evidence="12 13">
    <name type="scientific">Gomphillus americanus</name>
    <dbReference type="NCBI Taxonomy" id="1940652"/>
    <lineage>
        <taxon>Eukaryota</taxon>
        <taxon>Fungi</taxon>
        <taxon>Dikarya</taxon>
        <taxon>Ascomycota</taxon>
        <taxon>Pezizomycotina</taxon>
        <taxon>Lecanoromycetes</taxon>
        <taxon>OSLEUM clade</taxon>
        <taxon>Ostropomycetidae</taxon>
        <taxon>Ostropales</taxon>
        <taxon>Graphidaceae</taxon>
        <taxon>Gomphilloideae</taxon>
        <taxon>Gomphillus</taxon>
    </lineage>
</organism>
<proteinExistence type="inferred from homology"/>
<evidence type="ECO:0000313" key="13">
    <source>
        <dbReference type="Proteomes" id="UP000664169"/>
    </source>
</evidence>
<dbReference type="Pfam" id="PF00153">
    <property type="entry name" value="Mito_carr"/>
    <property type="match status" value="3"/>
</dbReference>
<evidence type="ECO:0000256" key="11">
    <source>
        <dbReference type="RuleBase" id="RU000488"/>
    </source>
</evidence>
<evidence type="ECO:0000256" key="5">
    <source>
        <dbReference type="ARBA" id="ARBA00022737"/>
    </source>
</evidence>
<dbReference type="OrthoDB" id="2382881at2759"/>
<evidence type="ECO:0008006" key="14">
    <source>
        <dbReference type="Google" id="ProtNLM"/>
    </source>
</evidence>
<dbReference type="InterPro" id="IPR050567">
    <property type="entry name" value="Mitochondrial_Carrier"/>
</dbReference>
<evidence type="ECO:0000256" key="7">
    <source>
        <dbReference type="ARBA" id="ARBA00022989"/>
    </source>
</evidence>
<dbReference type="InterPro" id="IPR023395">
    <property type="entry name" value="MCP_dom_sf"/>
</dbReference>
<accession>A0A8H3I153</accession>
<feature type="repeat" description="Solcar" evidence="10">
    <location>
        <begin position="18"/>
        <end position="99"/>
    </location>
</feature>
<keyword evidence="8" id="KW-0496">Mitochondrion</keyword>
<dbReference type="GO" id="GO:0022857">
    <property type="term" value="F:transmembrane transporter activity"/>
    <property type="evidence" value="ECO:0007669"/>
    <property type="project" value="TreeGrafter"/>
</dbReference>
<dbReference type="InterPro" id="IPR018108">
    <property type="entry name" value="MCP_transmembrane"/>
</dbReference>
<comment type="caution">
    <text evidence="12">The sequence shown here is derived from an EMBL/GenBank/DDBJ whole genome shotgun (WGS) entry which is preliminary data.</text>
</comment>
<evidence type="ECO:0000256" key="2">
    <source>
        <dbReference type="ARBA" id="ARBA00006375"/>
    </source>
</evidence>
<evidence type="ECO:0000313" key="12">
    <source>
        <dbReference type="EMBL" id="CAF9910972.1"/>
    </source>
</evidence>
<keyword evidence="5" id="KW-0677">Repeat</keyword>
<dbReference type="AlphaFoldDB" id="A0A8H3I153"/>
<evidence type="ECO:0000256" key="1">
    <source>
        <dbReference type="ARBA" id="ARBA00004225"/>
    </source>
</evidence>
<gene>
    <name evidence="12" type="ORF">GOMPHAMPRED_007253</name>
</gene>
<keyword evidence="7" id="KW-1133">Transmembrane helix</keyword>
<keyword evidence="9 10" id="KW-0472">Membrane</keyword>
<evidence type="ECO:0000256" key="10">
    <source>
        <dbReference type="PROSITE-ProRule" id="PRU00282"/>
    </source>
</evidence>
<keyword evidence="6" id="KW-0999">Mitochondrion inner membrane</keyword>
<dbReference type="EMBL" id="CAJPDQ010000006">
    <property type="protein sequence ID" value="CAF9910972.1"/>
    <property type="molecule type" value="Genomic_DNA"/>
</dbReference>
<dbReference type="Proteomes" id="UP000664169">
    <property type="component" value="Unassembled WGS sequence"/>
</dbReference>
<sequence length="333" mass="36263">MSSISPLAPRPDNLKHWAKRYRTELAASSSTVLSTLIAFPLESVKTRIQSYPDSFVNCVQKTFRDEGLKGFWRGVAAPLVSITAVRTLSFSVYQKAKYKASATIGGLTGEDEPLIVVNRPGSIPNWGTILCFGSAGAAAGAASTLLACPFELTKNAMVISKQIASSGVGTKAHPIRSSYQNKNTFLTARQIVRNCGVMGLYSGFQLQILRETFGTAIYFMAYESLKQIVVKYEKTQSPTSPFAVAIAGGCSGIISLVSTYPLDRAKTAYQRACLERGQSRPNVKYNIEYFKRASYQGVVVAASRSAITNAVLFSTFEYVKKRINALPDPDREA</sequence>
<protein>
    <recommendedName>
        <fullName evidence="14">Mitochondrial carrier</fullName>
    </recommendedName>
</protein>
<evidence type="ECO:0000256" key="9">
    <source>
        <dbReference type="ARBA" id="ARBA00023136"/>
    </source>
</evidence>
<comment type="subcellular location">
    <subcellularLocation>
        <location evidence="1">Mitochondrion membrane</location>
        <topology evidence="1">Multi-pass membrane protein</topology>
    </subcellularLocation>
</comment>
<keyword evidence="4 10" id="KW-0812">Transmembrane</keyword>
<evidence type="ECO:0000256" key="6">
    <source>
        <dbReference type="ARBA" id="ARBA00022792"/>
    </source>
</evidence>
<feature type="repeat" description="Solcar" evidence="10">
    <location>
        <begin position="239"/>
        <end position="322"/>
    </location>
</feature>
<dbReference type="PANTHER" id="PTHR45624:SF9">
    <property type="entry name" value="CARRIER PROTEIN, PUTATIVE (AFU_ORTHOLOGUE AFUA_4G06390)-RELATED"/>
    <property type="match status" value="1"/>
</dbReference>
<dbReference type="SUPFAM" id="SSF103506">
    <property type="entry name" value="Mitochondrial carrier"/>
    <property type="match status" value="1"/>
</dbReference>
<comment type="similarity">
    <text evidence="2 11">Belongs to the mitochondrial carrier (TC 2.A.29) family.</text>
</comment>
<dbReference type="GO" id="GO:0031966">
    <property type="term" value="C:mitochondrial membrane"/>
    <property type="evidence" value="ECO:0007669"/>
    <property type="project" value="UniProtKB-SubCell"/>
</dbReference>
<name>A0A8H3I153_9LECA</name>
<feature type="repeat" description="Solcar" evidence="10">
    <location>
        <begin position="127"/>
        <end position="228"/>
    </location>
</feature>
<keyword evidence="3 11" id="KW-0813">Transport</keyword>
<evidence type="ECO:0000256" key="3">
    <source>
        <dbReference type="ARBA" id="ARBA00022448"/>
    </source>
</evidence>
<reference evidence="12" key="1">
    <citation type="submission" date="2021-03" db="EMBL/GenBank/DDBJ databases">
        <authorList>
            <person name="Tagirdzhanova G."/>
        </authorList>
    </citation>
    <scope>NUCLEOTIDE SEQUENCE</scope>
</reference>
<dbReference type="PANTHER" id="PTHR45624">
    <property type="entry name" value="MITOCHONDRIAL BASIC AMINO ACIDS TRANSPORTER-RELATED"/>
    <property type="match status" value="1"/>
</dbReference>
<evidence type="ECO:0000256" key="4">
    <source>
        <dbReference type="ARBA" id="ARBA00022692"/>
    </source>
</evidence>
<dbReference type="PROSITE" id="PS50920">
    <property type="entry name" value="SOLCAR"/>
    <property type="match status" value="3"/>
</dbReference>